<sequence>MRKGGMRWVPVAFVCGISAAMYPIFIHPYFFPEKWQDVQRITRSGIEQEKIQPAGLKVWSDPFDRKKT</sequence>
<protein>
    <recommendedName>
        <fullName evidence="5">Small integral membrane protein 20</fullName>
    </recommendedName>
</protein>
<gene>
    <name evidence="2" type="ORF">ACJMK2_030868</name>
    <name evidence="3" type="ORF">ACJMK2_030890</name>
</gene>
<evidence type="ECO:0000313" key="4">
    <source>
        <dbReference type="Proteomes" id="UP001634394"/>
    </source>
</evidence>
<dbReference type="Proteomes" id="UP001634394">
    <property type="component" value="Unassembled WGS sequence"/>
</dbReference>
<organism evidence="3 4">
    <name type="scientific">Sinanodonta woodiana</name>
    <name type="common">Chinese pond mussel</name>
    <name type="synonym">Anodonta woodiana</name>
    <dbReference type="NCBI Taxonomy" id="1069815"/>
    <lineage>
        <taxon>Eukaryota</taxon>
        <taxon>Metazoa</taxon>
        <taxon>Spiralia</taxon>
        <taxon>Lophotrochozoa</taxon>
        <taxon>Mollusca</taxon>
        <taxon>Bivalvia</taxon>
        <taxon>Autobranchia</taxon>
        <taxon>Heteroconchia</taxon>
        <taxon>Palaeoheterodonta</taxon>
        <taxon>Unionida</taxon>
        <taxon>Unionoidea</taxon>
        <taxon>Unionidae</taxon>
        <taxon>Unioninae</taxon>
        <taxon>Sinanodonta</taxon>
    </lineage>
</organism>
<dbReference type="AlphaFoldDB" id="A0ABD3WZ63"/>
<dbReference type="InterPro" id="IPR027917">
    <property type="entry name" value="MITRAC7/Phoenixin"/>
</dbReference>
<keyword evidence="4" id="KW-1185">Reference proteome</keyword>
<reference evidence="3 4" key="1">
    <citation type="submission" date="2024-11" db="EMBL/GenBank/DDBJ databases">
        <title>Chromosome-level genome assembly of the freshwater bivalve Anodonta woodiana.</title>
        <authorList>
            <person name="Chen X."/>
        </authorList>
    </citation>
    <scope>NUCLEOTIDE SEQUENCE [LARGE SCALE GENOMIC DNA]</scope>
    <source>
        <strain evidence="3">MN2024</strain>
        <tissue evidence="3">Gills</tissue>
    </source>
</reference>
<evidence type="ECO:0000313" key="3">
    <source>
        <dbReference type="EMBL" id="KAL3878553.1"/>
    </source>
</evidence>
<evidence type="ECO:0008006" key="5">
    <source>
        <dbReference type="Google" id="ProtNLM"/>
    </source>
</evidence>
<dbReference type="PANTHER" id="PTHR34923">
    <property type="entry name" value="SMALL INTEGRAL MEMBRANE PROTEIN 20"/>
    <property type="match status" value="1"/>
</dbReference>
<keyword evidence="1" id="KW-1133">Transmembrane helix</keyword>
<dbReference type="Pfam" id="PF15061">
    <property type="entry name" value="MITRAC7_Phoenixin"/>
    <property type="match status" value="1"/>
</dbReference>
<dbReference type="PANTHER" id="PTHR34923:SF1">
    <property type="entry name" value="SMALL INTEGRAL MEMBRANE PROTEIN 20"/>
    <property type="match status" value="1"/>
</dbReference>
<feature type="transmembrane region" description="Helical" evidence="1">
    <location>
        <begin position="7"/>
        <end position="26"/>
    </location>
</feature>
<evidence type="ECO:0000256" key="1">
    <source>
        <dbReference type="SAM" id="Phobius"/>
    </source>
</evidence>
<dbReference type="EMBL" id="JBJQND010000004">
    <property type="protein sequence ID" value="KAL3878528.1"/>
    <property type="molecule type" value="Genomic_DNA"/>
</dbReference>
<keyword evidence="1" id="KW-0472">Membrane</keyword>
<proteinExistence type="predicted"/>
<keyword evidence="1" id="KW-0812">Transmembrane</keyword>
<name>A0ABD3WZ63_SINWO</name>
<dbReference type="EMBL" id="JBJQND010000004">
    <property type="protein sequence ID" value="KAL3878553.1"/>
    <property type="molecule type" value="Genomic_DNA"/>
</dbReference>
<evidence type="ECO:0000313" key="2">
    <source>
        <dbReference type="EMBL" id="KAL3878528.1"/>
    </source>
</evidence>
<accession>A0ABD3WZ63</accession>
<comment type="caution">
    <text evidence="3">The sequence shown here is derived from an EMBL/GenBank/DDBJ whole genome shotgun (WGS) entry which is preliminary data.</text>
</comment>